<dbReference type="GO" id="GO:0042795">
    <property type="term" value="P:snRNA transcription by RNA polymerase II"/>
    <property type="evidence" value="ECO:0007669"/>
    <property type="project" value="TreeGrafter"/>
</dbReference>
<dbReference type="GO" id="GO:0043565">
    <property type="term" value="F:sequence-specific DNA binding"/>
    <property type="evidence" value="ECO:0007669"/>
    <property type="project" value="TreeGrafter"/>
</dbReference>
<evidence type="ECO:0000313" key="3">
    <source>
        <dbReference type="Proteomes" id="UP000494256"/>
    </source>
</evidence>
<comment type="caution">
    <text evidence="2">The sequence shown here is derived from an EMBL/GenBank/DDBJ whole genome shotgun (WGS) entry which is preliminary data.</text>
</comment>
<evidence type="ECO:0000256" key="1">
    <source>
        <dbReference type="SAM" id="MobiDB-lite"/>
    </source>
</evidence>
<dbReference type="InterPro" id="IPR019188">
    <property type="entry name" value="SNAPC1"/>
</dbReference>
<dbReference type="OrthoDB" id="7251849at2759"/>
<dbReference type="PANTHER" id="PTHR15131">
    <property type="entry name" value="SMALL NUCLEAR RNA ACTIVATING COMPLEX, POLYPEPTIDE 1"/>
    <property type="match status" value="1"/>
</dbReference>
<dbReference type="GO" id="GO:0042796">
    <property type="term" value="P:snRNA transcription by RNA polymerase III"/>
    <property type="evidence" value="ECO:0007669"/>
    <property type="project" value="TreeGrafter"/>
</dbReference>
<gene>
    <name evidence="2" type="ORF">APLA_LOCUS4051</name>
</gene>
<dbReference type="AlphaFoldDB" id="A0A8S0ZAV0"/>
<evidence type="ECO:0000313" key="2">
    <source>
        <dbReference type="EMBL" id="CAB3229429.1"/>
    </source>
</evidence>
<dbReference type="GO" id="GO:0019185">
    <property type="term" value="C:snRNA-activating protein complex"/>
    <property type="evidence" value="ECO:0007669"/>
    <property type="project" value="TreeGrafter"/>
</dbReference>
<protein>
    <recommendedName>
        <fullName evidence="4">snRNA-activating protein complex subunit 1</fullName>
    </recommendedName>
</protein>
<accession>A0A8S0ZAV0</accession>
<dbReference type="EMBL" id="CADEBD010000286">
    <property type="protein sequence ID" value="CAB3229429.1"/>
    <property type="molecule type" value="Genomic_DNA"/>
</dbReference>
<sequence>MAAYLCSTIADGFADDCDELIHQCLKETPVTYSAFCKVFRSMQISCVYLNRHSGAEIAELTEELIYIAKYYMVANTNNFESTIVGLFLVYALVKVQPFKDFAYLRLTEEDVPYIERIELVARRERRLDVLYVLGHVLTVNTRFTAAARERGMEASYRKYLENCVTLDIGQRPKGVFLRQNEELDVIKELTDLQLRYDAAKMAANFPDLKYADSKFATELNSSLKNIVAGIIDDDTTQIETEEEKVEESARSIKDRAMKIKVEPMRHLIGVQDRTPNKANKPHMSDIKTKPGKIKSGSPTKQSSANARKQTTANTRASKRKRLDNYSDTSDEAELSLELSDHDSDNDIDLDNFDKVQPAQDTNATENVAEVEIDSENINLGGLPCIITSEDNGQSYEIEIIDRYNKSTRKSSERSGIKPEYRNAIDHEQQTRKEKRDLKKTILKSRFKRMGMEPVADFEDT</sequence>
<name>A0A8S0ZAV0_ARCPL</name>
<reference evidence="2 3" key="1">
    <citation type="submission" date="2020-04" db="EMBL/GenBank/DDBJ databases">
        <authorList>
            <person name="Wallbank WR R."/>
            <person name="Pardo Diaz C."/>
            <person name="Kozak K."/>
            <person name="Martin S."/>
            <person name="Jiggins C."/>
            <person name="Moest M."/>
            <person name="Warren A I."/>
            <person name="Byers J.R.P. K."/>
            <person name="Montejo-Kovacevich G."/>
            <person name="Yen C E."/>
        </authorList>
    </citation>
    <scope>NUCLEOTIDE SEQUENCE [LARGE SCALE GENOMIC DNA]</scope>
</reference>
<organism evidence="2 3">
    <name type="scientific">Arctia plantaginis</name>
    <name type="common">Wood tiger moth</name>
    <name type="synonym">Phalaena plantaginis</name>
    <dbReference type="NCBI Taxonomy" id="874455"/>
    <lineage>
        <taxon>Eukaryota</taxon>
        <taxon>Metazoa</taxon>
        <taxon>Ecdysozoa</taxon>
        <taxon>Arthropoda</taxon>
        <taxon>Hexapoda</taxon>
        <taxon>Insecta</taxon>
        <taxon>Pterygota</taxon>
        <taxon>Neoptera</taxon>
        <taxon>Endopterygota</taxon>
        <taxon>Lepidoptera</taxon>
        <taxon>Glossata</taxon>
        <taxon>Ditrysia</taxon>
        <taxon>Noctuoidea</taxon>
        <taxon>Erebidae</taxon>
        <taxon>Arctiinae</taxon>
        <taxon>Arctia</taxon>
    </lineage>
</organism>
<dbReference type="PANTHER" id="PTHR15131:SF3">
    <property type="entry name" value="SNRNA-ACTIVATING PROTEIN COMPLEX SUBUNIT 1"/>
    <property type="match status" value="1"/>
</dbReference>
<evidence type="ECO:0008006" key="4">
    <source>
        <dbReference type="Google" id="ProtNLM"/>
    </source>
</evidence>
<feature type="region of interest" description="Disordered" evidence="1">
    <location>
        <begin position="410"/>
        <end position="436"/>
    </location>
</feature>
<feature type="region of interest" description="Disordered" evidence="1">
    <location>
        <begin position="267"/>
        <end position="349"/>
    </location>
</feature>
<dbReference type="Proteomes" id="UP000494256">
    <property type="component" value="Unassembled WGS sequence"/>
</dbReference>
<dbReference type="Pfam" id="PF09808">
    <property type="entry name" value="SNAPC1"/>
    <property type="match status" value="1"/>
</dbReference>
<proteinExistence type="predicted"/>
<feature type="compositionally biased region" description="Polar residues" evidence="1">
    <location>
        <begin position="296"/>
        <end position="315"/>
    </location>
</feature>